<feature type="domain" description="Pectate lyase" evidence="5">
    <location>
        <begin position="204"/>
        <end position="419"/>
    </location>
</feature>
<evidence type="ECO:0000259" key="4">
    <source>
        <dbReference type="SMART" id="SM00458"/>
    </source>
</evidence>
<feature type="domain" description="Ricin B lectin" evidence="4">
    <location>
        <begin position="41"/>
        <end position="178"/>
    </location>
</feature>
<feature type="chain" id="PRO_5007896747" evidence="3">
    <location>
        <begin position="37"/>
        <end position="480"/>
    </location>
</feature>
<dbReference type="RefSeq" id="WP_068202891.1">
    <property type="nucleotide sequence ID" value="NZ_CP014209.1"/>
</dbReference>
<sequence>MTHRTKHRWRRLAAVTTAATVLATGLAIGTTTTATAAPPAGTYQITVARSGHCLDVVAGSMDNSAQLQQWSCSGDTWQQFALEPLSGDLYQLRNIHSNRCLDVPSSSTTVGTRIQQWSCKPAQTNQQWRLTPSRDGSYLVANAANGLCLSIQGASTASGAAVVQEGCTHNTNKQLRFTTTGSGSGWSSTADGFASTDGGTTGGAGGTAVTVTTQADLEKYVTASGRYVITVAAPITISPKGKELKVASDKTIIGRGTSGEIVGGGFFLGDTTSNVILRNLTIRDTRMTEDDPDDKEFDYDAIQMDGADHVWIDHNRLTRMNDGLIDSRKDTTNLTVSWNVLEENNKAFGIGWTDNVTAKITIHHNWVRDTNQRNPSTDNVAYAHLYNNYLQDVAGYGNYARGGTKMVLQNSWFERVKDPFYRDGTAALAQSGSIVVSSSGRQESGGTAFDPRSFYPYTLDAAADVPSIVRAGAGPQASIG</sequence>
<gene>
    <name evidence="6" type="primary">pelA_1</name>
    <name evidence="6" type="ORF">I598_2089</name>
</gene>
<dbReference type="PATRIC" id="fig|1300344.3.peg.2099"/>
<evidence type="ECO:0000313" key="6">
    <source>
        <dbReference type="EMBL" id="ANC31631.1"/>
    </source>
</evidence>
<dbReference type="InterPro" id="IPR012334">
    <property type="entry name" value="Pectin_lyas_fold"/>
</dbReference>
<dbReference type="InterPro" id="IPR045032">
    <property type="entry name" value="PEL"/>
</dbReference>
<dbReference type="InterPro" id="IPR011050">
    <property type="entry name" value="Pectin_lyase_fold/virulence"/>
</dbReference>
<dbReference type="SMART" id="SM00656">
    <property type="entry name" value="Amb_all"/>
    <property type="match status" value="1"/>
</dbReference>
<keyword evidence="2" id="KW-0119">Carbohydrate metabolism</keyword>
<evidence type="ECO:0000256" key="3">
    <source>
        <dbReference type="SAM" id="SignalP"/>
    </source>
</evidence>
<keyword evidence="2" id="KW-0624">Polysaccharide degradation</keyword>
<dbReference type="OrthoDB" id="264773at2"/>
<evidence type="ECO:0000313" key="7">
    <source>
        <dbReference type="Proteomes" id="UP000076794"/>
    </source>
</evidence>
<comment type="similarity">
    <text evidence="2">Belongs to the polysaccharide lyase 1 family.</text>
</comment>
<evidence type="ECO:0000256" key="1">
    <source>
        <dbReference type="ARBA" id="ARBA00023239"/>
    </source>
</evidence>
<dbReference type="Gene3D" id="2.80.10.50">
    <property type="match status" value="1"/>
</dbReference>
<keyword evidence="3" id="KW-0732">Signal</keyword>
<accession>A0A168FFU0</accession>
<dbReference type="Gene3D" id="2.160.20.10">
    <property type="entry name" value="Single-stranded right-handed beta-helix, Pectin lyase-like"/>
    <property type="match status" value="1"/>
</dbReference>
<keyword evidence="7" id="KW-1185">Reference proteome</keyword>
<dbReference type="GO" id="GO:0030570">
    <property type="term" value="F:pectate lyase activity"/>
    <property type="evidence" value="ECO:0007669"/>
    <property type="project" value="InterPro"/>
</dbReference>
<dbReference type="Pfam" id="PF00544">
    <property type="entry name" value="Pectate_lyase_4"/>
    <property type="match status" value="1"/>
</dbReference>
<dbReference type="STRING" id="1300344.I598_2089"/>
<dbReference type="GO" id="GO:0005576">
    <property type="term" value="C:extracellular region"/>
    <property type="evidence" value="ECO:0007669"/>
    <property type="project" value="UniProtKB-SubCell"/>
</dbReference>
<dbReference type="PANTHER" id="PTHR31683:SF18">
    <property type="entry name" value="PECTATE LYASE 21-RELATED"/>
    <property type="match status" value="1"/>
</dbReference>
<dbReference type="GO" id="GO:0000272">
    <property type="term" value="P:polysaccharide catabolic process"/>
    <property type="evidence" value="ECO:0007669"/>
    <property type="project" value="UniProtKB-KW"/>
</dbReference>
<reference evidence="6 7" key="1">
    <citation type="submission" date="2016-01" db="EMBL/GenBank/DDBJ databases">
        <title>Complete genome sequence of a soil Actinobacterium, Isoptericola dokdonensis DS-3.</title>
        <authorList>
            <person name="Kwon S.-K."/>
            <person name="Kim J.F."/>
        </authorList>
    </citation>
    <scope>NUCLEOTIDE SEQUENCE [LARGE SCALE GENOMIC DNA]</scope>
    <source>
        <strain evidence="6 7">DS-3</strain>
    </source>
</reference>
<dbReference type="Pfam" id="PF14200">
    <property type="entry name" value="RicinB_lectin_2"/>
    <property type="match status" value="2"/>
</dbReference>
<dbReference type="SUPFAM" id="SSF51126">
    <property type="entry name" value="Pectin lyase-like"/>
    <property type="match status" value="1"/>
</dbReference>
<proteinExistence type="inferred from homology"/>
<dbReference type="EMBL" id="CP014209">
    <property type="protein sequence ID" value="ANC31631.1"/>
    <property type="molecule type" value="Genomic_DNA"/>
</dbReference>
<keyword evidence="1 2" id="KW-0456">Lyase</keyword>
<feature type="signal peptide" evidence="3">
    <location>
        <begin position="1"/>
        <end position="36"/>
    </location>
</feature>
<dbReference type="CDD" id="cd00161">
    <property type="entry name" value="beta-trefoil_Ricin-like"/>
    <property type="match status" value="1"/>
</dbReference>
<dbReference type="EC" id="4.2.2.22" evidence="6"/>
<evidence type="ECO:0000256" key="2">
    <source>
        <dbReference type="RuleBase" id="RU361173"/>
    </source>
</evidence>
<comment type="subcellular location">
    <subcellularLocation>
        <location evidence="2">Secreted</location>
    </subcellularLocation>
</comment>
<dbReference type="AlphaFoldDB" id="A0A168FFU0"/>
<dbReference type="SMART" id="SM00458">
    <property type="entry name" value="RICIN"/>
    <property type="match status" value="1"/>
</dbReference>
<dbReference type="SUPFAM" id="SSF50370">
    <property type="entry name" value="Ricin B-like lectins"/>
    <property type="match status" value="1"/>
</dbReference>
<dbReference type="InterPro" id="IPR000772">
    <property type="entry name" value="Ricin_B_lectin"/>
</dbReference>
<dbReference type="InterPro" id="IPR035992">
    <property type="entry name" value="Ricin_B-like_lectins"/>
</dbReference>
<name>A0A168FFU0_9MICO</name>
<keyword evidence="2" id="KW-0964">Secreted</keyword>
<dbReference type="InterPro" id="IPR002022">
    <property type="entry name" value="Pec_lyase"/>
</dbReference>
<evidence type="ECO:0000259" key="5">
    <source>
        <dbReference type="SMART" id="SM00656"/>
    </source>
</evidence>
<dbReference type="KEGG" id="ido:I598_2089"/>
<dbReference type="PANTHER" id="PTHR31683">
    <property type="entry name" value="PECTATE LYASE 18-RELATED"/>
    <property type="match status" value="1"/>
</dbReference>
<dbReference type="Proteomes" id="UP000076794">
    <property type="component" value="Chromosome"/>
</dbReference>
<organism evidence="6 7">
    <name type="scientific">Isoptericola dokdonensis DS-3</name>
    <dbReference type="NCBI Taxonomy" id="1300344"/>
    <lineage>
        <taxon>Bacteria</taxon>
        <taxon>Bacillati</taxon>
        <taxon>Actinomycetota</taxon>
        <taxon>Actinomycetes</taxon>
        <taxon>Micrococcales</taxon>
        <taxon>Promicromonosporaceae</taxon>
        <taxon>Isoptericola</taxon>
    </lineage>
</organism>
<dbReference type="PROSITE" id="PS50231">
    <property type="entry name" value="RICIN_B_LECTIN"/>
    <property type="match status" value="1"/>
</dbReference>
<protein>
    <submittedName>
        <fullName evidence="6">Pectate trisaccharide-lyase</fullName>
        <ecNumber evidence="6">4.2.2.22</ecNumber>
    </submittedName>
</protein>